<dbReference type="AlphaFoldDB" id="A0A7J8QJP8"/>
<protein>
    <submittedName>
        <fullName evidence="1">Uncharacterized protein</fullName>
    </submittedName>
</protein>
<proteinExistence type="predicted"/>
<gene>
    <name evidence="1" type="ORF">Gorai_004621</name>
</gene>
<evidence type="ECO:0000313" key="1">
    <source>
        <dbReference type="EMBL" id="MBA0601446.1"/>
    </source>
</evidence>
<reference evidence="1 2" key="1">
    <citation type="journal article" date="2019" name="Genome Biol. Evol.">
        <title>Insights into the evolution of the New World diploid cottons (Gossypium, subgenus Houzingenia) based on genome sequencing.</title>
        <authorList>
            <person name="Grover C.E."/>
            <person name="Arick M.A. 2nd"/>
            <person name="Thrash A."/>
            <person name="Conover J.L."/>
            <person name="Sanders W.S."/>
            <person name="Peterson D.G."/>
            <person name="Frelichowski J.E."/>
            <person name="Scheffler J.A."/>
            <person name="Scheffler B.E."/>
            <person name="Wendel J.F."/>
        </authorList>
    </citation>
    <scope>NUCLEOTIDE SEQUENCE [LARGE SCALE GENOMIC DNA]</scope>
    <source>
        <strain evidence="1">8</strain>
        <tissue evidence="1">Leaf</tissue>
    </source>
</reference>
<name>A0A7J8QJP8_GOSRA</name>
<evidence type="ECO:0000313" key="2">
    <source>
        <dbReference type="Proteomes" id="UP000593578"/>
    </source>
</evidence>
<accession>A0A7J8QJP8</accession>
<sequence>MKNLLRIGMQLDVQNPLKRKKKLIISSSRHAPWR</sequence>
<organism evidence="1 2">
    <name type="scientific">Gossypium raimondii</name>
    <name type="common">Peruvian cotton</name>
    <name type="synonym">Gossypium klotzschianum subsp. raimondii</name>
    <dbReference type="NCBI Taxonomy" id="29730"/>
    <lineage>
        <taxon>Eukaryota</taxon>
        <taxon>Viridiplantae</taxon>
        <taxon>Streptophyta</taxon>
        <taxon>Embryophyta</taxon>
        <taxon>Tracheophyta</taxon>
        <taxon>Spermatophyta</taxon>
        <taxon>Magnoliopsida</taxon>
        <taxon>eudicotyledons</taxon>
        <taxon>Gunneridae</taxon>
        <taxon>Pentapetalae</taxon>
        <taxon>rosids</taxon>
        <taxon>malvids</taxon>
        <taxon>Malvales</taxon>
        <taxon>Malvaceae</taxon>
        <taxon>Malvoideae</taxon>
        <taxon>Gossypium</taxon>
    </lineage>
</organism>
<comment type="caution">
    <text evidence="1">The sequence shown here is derived from an EMBL/GenBank/DDBJ whole genome shotgun (WGS) entry which is preliminary data.</text>
</comment>
<dbReference type="Proteomes" id="UP000593578">
    <property type="component" value="Unassembled WGS sequence"/>
</dbReference>
<dbReference type="EMBL" id="JABEZZ010000012">
    <property type="protein sequence ID" value="MBA0601446.1"/>
    <property type="molecule type" value="Genomic_DNA"/>
</dbReference>